<sequence length="493" mass="54540">MSREIHSSQVDYTAFNETGPSYVPYVVQPESGTSTTLSSQGQIIKFNLGASSVYNLSRSWLQFDLTIPAGGANNVPYLFADYISFFSQISFQSRSGGDTIIFTPGFASNNATNYRYQINTANQADKPYSECQYLIGAVTANVPTKFSVKIYLSDIYDTILSLDKDLIFGDIMQLQFTLNPLTSLGFYGTAASPPVLAAAPNLTQAPMNIQNITLYLATETNQIIIDQLRNKLNEGLPILYSNVQTFSASQNSNIQSISFTVPSGRVLTLDRIYYSIFTTNQATANLPPVQNDIASTLVSNFQTSLDNQPLTPYPLIPPSYMDYDTNKKLLEGSSIMSGDINNYNWCWIQDFCNGTQSDVPNDNTYKGIPIHNRSPTYAATVYLTAANNNSHYCFVVTKEHRVINNGMSGRPLIELMCKPNQEKTINIYGHFTETKNRFTVPITDIGFIPNRIELKGYSIGSFISNRDNPPPFLLLSILSDIPGISGNLTLSAL</sequence>
<dbReference type="GeneID" id="8629219"/>
<dbReference type="EMBL" id="AAFI02000208">
    <property type="protein sequence ID" value="EAL60734.1"/>
    <property type="molecule type" value="Genomic_DNA"/>
</dbReference>
<dbReference type="InParanoid" id="Q54BU0"/>
<dbReference type="PaxDb" id="44689-DDB0191931"/>
<reference evidence="1 2" key="1">
    <citation type="journal article" date="2005" name="Nature">
        <title>The genome of the social amoeba Dictyostelium discoideum.</title>
        <authorList>
            <consortium name="The Dictyostelium discoideum Sequencing Consortium"/>
            <person name="Eichinger L."/>
            <person name="Pachebat J.A."/>
            <person name="Glockner G."/>
            <person name="Rajandream M.A."/>
            <person name="Sucgang R."/>
            <person name="Berriman M."/>
            <person name="Song J."/>
            <person name="Olsen R."/>
            <person name="Szafranski K."/>
            <person name="Xu Q."/>
            <person name="Tunggal B."/>
            <person name="Kummerfeld S."/>
            <person name="Madera M."/>
            <person name="Konfortov B.A."/>
            <person name="Rivero F."/>
            <person name="Bankier A.T."/>
            <person name="Lehmann R."/>
            <person name="Hamlin N."/>
            <person name="Davies R."/>
            <person name="Gaudet P."/>
            <person name="Fey P."/>
            <person name="Pilcher K."/>
            <person name="Chen G."/>
            <person name="Saunders D."/>
            <person name="Sodergren E."/>
            <person name="Davis P."/>
            <person name="Kerhornou A."/>
            <person name="Nie X."/>
            <person name="Hall N."/>
            <person name="Anjard C."/>
            <person name="Hemphill L."/>
            <person name="Bason N."/>
            <person name="Farbrother P."/>
            <person name="Desany B."/>
            <person name="Just E."/>
            <person name="Morio T."/>
            <person name="Rost R."/>
            <person name="Churcher C."/>
            <person name="Cooper J."/>
            <person name="Haydock S."/>
            <person name="van Driessche N."/>
            <person name="Cronin A."/>
            <person name="Goodhead I."/>
            <person name="Muzny D."/>
            <person name="Mourier T."/>
            <person name="Pain A."/>
            <person name="Lu M."/>
            <person name="Harper D."/>
            <person name="Lindsay R."/>
            <person name="Hauser H."/>
            <person name="James K."/>
            <person name="Quiles M."/>
            <person name="Madan Babu M."/>
            <person name="Saito T."/>
            <person name="Buchrieser C."/>
            <person name="Wardroper A."/>
            <person name="Felder M."/>
            <person name="Thangavelu M."/>
            <person name="Johnson D."/>
            <person name="Knights A."/>
            <person name="Loulseged H."/>
            <person name="Mungall K."/>
            <person name="Oliver K."/>
            <person name="Price C."/>
            <person name="Quail M.A."/>
            <person name="Urushihara H."/>
            <person name="Hernandez J."/>
            <person name="Rabbinowitsch E."/>
            <person name="Steffen D."/>
            <person name="Sanders M."/>
            <person name="Ma J."/>
            <person name="Kohara Y."/>
            <person name="Sharp S."/>
            <person name="Simmonds M."/>
            <person name="Spiegler S."/>
            <person name="Tivey A."/>
            <person name="Sugano S."/>
            <person name="White B."/>
            <person name="Walker D."/>
            <person name="Woodward J."/>
            <person name="Winckler T."/>
            <person name="Tanaka Y."/>
            <person name="Shaulsky G."/>
            <person name="Schleicher M."/>
            <person name="Weinstock G."/>
            <person name="Rosenthal A."/>
            <person name="Cox E.C."/>
            <person name="Chisholm R.L."/>
            <person name="Gibbs R."/>
            <person name="Loomis W.F."/>
            <person name="Platzer M."/>
            <person name="Kay R.R."/>
            <person name="Williams J."/>
            <person name="Dear P.H."/>
            <person name="Noegel A.A."/>
            <person name="Barrell B."/>
            <person name="Kuspa A."/>
        </authorList>
    </citation>
    <scope>NUCLEOTIDE SEQUENCE [LARGE SCALE GENOMIC DNA]</scope>
    <source>
        <strain evidence="1 2">AX4</strain>
    </source>
</reference>
<dbReference type="FunCoup" id="Q54BU0">
    <property type="interactions" value="141"/>
</dbReference>
<accession>Q54BU0</accession>
<dbReference type="Proteomes" id="UP000002195">
    <property type="component" value="Unassembled WGS sequence"/>
</dbReference>
<dbReference type="HOGENOM" id="CLU_553694_0_0_1"/>
<dbReference type="AlphaFoldDB" id="Q54BU0"/>
<keyword evidence="2" id="KW-1185">Reference proteome</keyword>
<proteinExistence type="predicted"/>
<name>Q54BU0_DICDI</name>
<protein>
    <submittedName>
        <fullName evidence="1">Uncharacterized protein</fullName>
    </submittedName>
</protein>
<evidence type="ECO:0000313" key="2">
    <source>
        <dbReference type="Proteomes" id="UP000002195"/>
    </source>
</evidence>
<comment type="caution">
    <text evidence="1">The sequence shown here is derived from an EMBL/GenBank/DDBJ whole genome shotgun (WGS) entry which is preliminary data.</text>
</comment>
<dbReference type="VEuPathDB" id="AmoebaDB:DDB_G0293426"/>
<evidence type="ECO:0000313" key="1">
    <source>
        <dbReference type="EMBL" id="EAL60734.1"/>
    </source>
</evidence>
<dbReference type="dictyBase" id="DDB_G0293426"/>
<gene>
    <name evidence="1" type="ORF">DDB_G0293426</name>
</gene>
<dbReference type="KEGG" id="ddi:DDB_G0293426"/>
<dbReference type="OMA" id="YRYQINT"/>
<dbReference type="RefSeq" id="XP_629148.1">
    <property type="nucleotide sequence ID" value="XM_629146.1"/>
</dbReference>
<organism evidence="1 2">
    <name type="scientific">Dictyostelium discoideum</name>
    <name type="common">Social amoeba</name>
    <dbReference type="NCBI Taxonomy" id="44689"/>
    <lineage>
        <taxon>Eukaryota</taxon>
        <taxon>Amoebozoa</taxon>
        <taxon>Evosea</taxon>
        <taxon>Eumycetozoa</taxon>
        <taxon>Dictyostelia</taxon>
        <taxon>Dictyosteliales</taxon>
        <taxon>Dictyosteliaceae</taxon>
        <taxon>Dictyostelium</taxon>
    </lineage>
</organism>